<feature type="transmembrane region" description="Helical" evidence="6">
    <location>
        <begin position="230"/>
        <end position="250"/>
    </location>
</feature>
<sequence>MDIVTKPLLKSNRKPSYQSIIIGSPNELVNVKKDLSTWEMILLTICMAGLQFTWTVELSYGTPYLRNLGMRSELISLVWLAGPLSGLIMQPLIGAISDKCTFKLGRRRPFMIIGGLLVCLSMAGIAYSMEWAAILLGKKPSLIEFGNDDEVRKMAITVAVISFYCLDFSLNAVQASCRSLILDIPPLHQQETGNAWAGRMMHIGNVIGYFTGFLDLKAIFSFLGDSQVKILCIISCIVFILALLVTCLSVKEVIYETSAIEDSRPWYHTFIYIYRAFKYLPVPIQKICNVQFFSWMGWFPFLFFSTSWITSVYARTHSTQEKDFFEVSTRYGSFALLIYSFVSVAAGIIIPHLTPKSDSSKNPFTIYNIYTASHIMFALVMLSTFFVDTVEQSIVLISSIGIPWAVAMWVPFTLVGEFVQQNESKLNNKNNNNNALAESSSSSEISSSASSSAVAVDNNNNNNKAGVEGGDENEFDAGMILGVHNMYIVFPQFIISIISALIIKLVEEFTQTGGGIGNIGKNDAYGWVFRFGGLMSLVAAMLSRSIIDLKIYRKD</sequence>
<dbReference type="SUPFAM" id="SSF103473">
    <property type="entry name" value="MFS general substrate transporter"/>
    <property type="match status" value="1"/>
</dbReference>
<accession>A0A397JIV4</accession>
<gene>
    <name evidence="7" type="ORF">Glove_46g92</name>
</gene>
<proteinExistence type="predicted"/>
<dbReference type="Proteomes" id="UP000266861">
    <property type="component" value="Unassembled WGS sequence"/>
</dbReference>
<reference evidence="7 8" key="1">
    <citation type="submission" date="2018-08" db="EMBL/GenBank/DDBJ databases">
        <title>Genome and evolution of the arbuscular mycorrhizal fungus Diversispora epigaea (formerly Glomus versiforme) and its bacterial endosymbionts.</title>
        <authorList>
            <person name="Sun X."/>
            <person name="Fei Z."/>
            <person name="Harrison M."/>
        </authorList>
    </citation>
    <scope>NUCLEOTIDE SEQUENCE [LARGE SCALE GENOMIC DNA]</scope>
    <source>
        <strain evidence="7 8">IT104</strain>
    </source>
</reference>
<feature type="transmembrane region" description="Helical" evidence="6">
    <location>
        <begin position="74"/>
        <end position="97"/>
    </location>
</feature>
<evidence type="ECO:0000256" key="4">
    <source>
        <dbReference type="ARBA" id="ARBA00022989"/>
    </source>
</evidence>
<feature type="transmembrane region" description="Helical" evidence="6">
    <location>
        <begin position="35"/>
        <end position="54"/>
    </location>
</feature>
<dbReference type="OrthoDB" id="28755at2759"/>
<keyword evidence="2" id="KW-0813">Transport</keyword>
<keyword evidence="5 6" id="KW-0472">Membrane</keyword>
<keyword evidence="3 6" id="KW-0812">Transmembrane</keyword>
<dbReference type="GO" id="GO:0008506">
    <property type="term" value="F:sucrose:proton symporter activity"/>
    <property type="evidence" value="ECO:0007669"/>
    <property type="project" value="TreeGrafter"/>
</dbReference>
<dbReference type="STRING" id="1348612.A0A397JIV4"/>
<evidence type="ECO:0000256" key="2">
    <source>
        <dbReference type="ARBA" id="ARBA00022448"/>
    </source>
</evidence>
<feature type="transmembrane region" description="Helical" evidence="6">
    <location>
        <begin position="206"/>
        <end position="224"/>
    </location>
</feature>
<name>A0A397JIV4_9GLOM</name>
<feature type="transmembrane region" description="Helical" evidence="6">
    <location>
        <begin position="334"/>
        <end position="354"/>
    </location>
</feature>
<dbReference type="PANTHER" id="PTHR19432:SF35">
    <property type="entry name" value="SOLUTE CARRIER FAMILY 45 MEMBER 3 ISOFORM X1"/>
    <property type="match status" value="1"/>
</dbReference>
<evidence type="ECO:0000256" key="3">
    <source>
        <dbReference type="ARBA" id="ARBA00022692"/>
    </source>
</evidence>
<evidence type="ECO:0000256" key="6">
    <source>
        <dbReference type="SAM" id="Phobius"/>
    </source>
</evidence>
<feature type="transmembrane region" description="Helical" evidence="6">
    <location>
        <begin position="366"/>
        <end position="387"/>
    </location>
</feature>
<dbReference type="AlphaFoldDB" id="A0A397JIV4"/>
<dbReference type="InterPro" id="IPR011701">
    <property type="entry name" value="MFS"/>
</dbReference>
<dbReference type="EMBL" id="PQFF01000043">
    <property type="protein sequence ID" value="RHZ86718.1"/>
    <property type="molecule type" value="Genomic_DNA"/>
</dbReference>
<keyword evidence="4 6" id="KW-1133">Transmembrane helix</keyword>
<evidence type="ECO:0000313" key="8">
    <source>
        <dbReference type="Proteomes" id="UP000266861"/>
    </source>
</evidence>
<keyword evidence="8" id="KW-1185">Reference proteome</keyword>
<organism evidence="7 8">
    <name type="scientific">Diversispora epigaea</name>
    <dbReference type="NCBI Taxonomy" id="1348612"/>
    <lineage>
        <taxon>Eukaryota</taxon>
        <taxon>Fungi</taxon>
        <taxon>Fungi incertae sedis</taxon>
        <taxon>Mucoromycota</taxon>
        <taxon>Glomeromycotina</taxon>
        <taxon>Glomeromycetes</taxon>
        <taxon>Diversisporales</taxon>
        <taxon>Diversisporaceae</taxon>
        <taxon>Diversispora</taxon>
    </lineage>
</organism>
<dbReference type="Gene3D" id="1.20.1250.20">
    <property type="entry name" value="MFS general substrate transporter like domains"/>
    <property type="match status" value="1"/>
</dbReference>
<protein>
    <recommendedName>
        <fullName evidence="9">Major facilitator superfamily (MFS) profile domain-containing protein</fullName>
    </recommendedName>
</protein>
<evidence type="ECO:0000313" key="7">
    <source>
        <dbReference type="EMBL" id="RHZ86718.1"/>
    </source>
</evidence>
<evidence type="ECO:0000256" key="1">
    <source>
        <dbReference type="ARBA" id="ARBA00004141"/>
    </source>
</evidence>
<feature type="transmembrane region" description="Helical" evidence="6">
    <location>
        <begin position="292"/>
        <end position="314"/>
    </location>
</feature>
<dbReference type="Pfam" id="PF07690">
    <property type="entry name" value="MFS_1"/>
    <property type="match status" value="1"/>
</dbReference>
<feature type="transmembrane region" description="Helical" evidence="6">
    <location>
        <begin position="487"/>
        <end position="506"/>
    </location>
</feature>
<dbReference type="InterPro" id="IPR036259">
    <property type="entry name" value="MFS_trans_sf"/>
</dbReference>
<feature type="transmembrane region" description="Helical" evidence="6">
    <location>
        <begin position="526"/>
        <end position="547"/>
    </location>
</feature>
<comment type="subcellular location">
    <subcellularLocation>
        <location evidence="1">Membrane</location>
        <topology evidence="1">Multi-pass membrane protein</topology>
    </subcellularLocation>
</comment>
<dbReference type="GO" id="GO:0005886">
    <property type="term" value="C:plasma membrane"/>
    <property type="evidence" value="ECO:0007669"/>
    <property type="project" value="TreeGrafter"/>
</dbReference>
<comment type="caution">
    <text evidence="7">The sequence shown here is derived from an EMBL/GenBank/DDBJ whole genome shotgun (WGS) entry which is preliminary data.</text>
</comment>
<feature type="transmembrane region" description="Helical" evidence="6">
    <location>
        <begin position="393"/>
        <end position="415"/>
    </location>
</feature>
<dbReference type="PANTHER" id="PTHR19432">
    <property type="entry name" value="SUGAR TRANSPORTER"/>
    <property type="match status" value="1"/>
</dbReference>
<evidence type="ECO:0008006" key="9">
    <source>
        <dbReference type="Google" id="ProtNLM"/>
    </source>
</evidence>
<feature type="transmembrane region" description="Helical" evidence="6">
    <location>
        <begin position="109"/>
        <end position="134"/>
    </location>
</feature>
<evidence type="ECO:0000256" key="5">
    <source>
        <dbReference type="ARBA" id="ARBA00023136"/>
    </source>
</evidence>